<dbReference type="InterPro" id="IPR047324">
    <property type="entry name" value="LbH_gamma_CA-like"/>
</dbReference>
<feature type="region of interest" description="Disordered" evidence="1">
    <location>
        <begin position="320"/>
        <end position="345"/>
    </location>
</feature>
<evidence type="ECO:0000256" key="1">
    <source>
        <dbReference type="SAM" id="MobiDB-lite"/>
    </source>
</evidence>
<dbReference type="InterPro" id="IPR011004">
    <property type="entry name" value="Trimer_LpxA-like_sf"/>
</dbReference>
<evidence type="ECO:0000313" key="2">
    <source>
        <dbReference type="EMBL" id="OMJ66855.1"/>
    </source>
</evidence>
<dbReference type="Gene3D" id="2.160.10.10">
    <property type="entry name" value="Hexapeptide repeat proteins"/>
    <property type="match status" value="1"/>
</dbReference>
<evidence type="ECO:0008006" key="4">
    <source>
        <dbReference type="Google" id="ProtNLM"/>
    </source>
</evidence>
<protein>
    <recommendedName>
        <fullName evidence="4">Gamma carbonic anhydrase</fullName>
    </recommendedName>
</protein>
<proteinExistence type="predicted"/>
<accession>A0A1R2AQY7</accession>
<dbReference type="AlphaFoldDB" id="A0A1R2AQY7"/>
<dbReference type="InterPro" id="IPR050484">
    <property type="entry name" value="Transf_Hexapept/Carb_Anhydrase"/>
</dbReference>
<keyword evidence="3" id="KW-1185">Reference proteome</keyword>
<organism evidence="2 3">
    <name type="scientific">Stentor coeruleus</name>
    <dbReference type="NCBI Taxonomy" id="5963"/>
    <lineage>
        <taxon>Eukaryota</taxon>
        <taxon>Sar</taxon>
        <taxon>Alveolata</taxon>
        <taxon>Ciliophora</taxon>
        <taxon>Postciliodesmatophora</taxon>
        <taxon>Heterotrichea</taxon>
        <taxon>Heterotrichida</taxon>
        <taxon>Stentoridae</taxon>
        <taxon>Stentor</taxon>
    </lineage>
</organism>
<dbReference type="SUPFAM" id="SSF51161">
    <property type="entry name" value="Trimeric LpxA-like enzymes"/>
    <property type="match status" value="1"/>
</dbReference>
<dbReference type="PANTHER" id="PTHR13061">
    <property type="entry name" value="DYNACTIN SUBUNIT P25"/>
    <property type="match status" value="1"/>
</dbReference>
<dbReference type="OrthoDB" id="25818at2759"/>
<sequence>MRQFLLALGDHFTRTKLGPAFRTLGRKVDQLGVSVSQVSYVEKYVRSLRNIPTETSIPDLGRANFVAPNTTVIGDVKLGQNSSIWYGAILRGDASLIEIGDDTVIQDLVTVKRNNGEGPVRIGRGVTIGPNSYIGGAVLEDYSYVGMGSFVGDGCVVESYAVLAAGANLAPGSCVPSGQIWAGSPAKYLRDVSAEERDSLREYHDEMKSLAAIHAEETEKSFEQVFHDDFMKERSYTMSWSETLSEKLDSLGYSDHPIDQPDVERARGWEYSAMYERHITELYSPKSWRPFKEDASVFPEDWKIYGEDMESYDRAKKIFDQPPKHMDEDPSPAVRRDESPWARRF</sequence>
<dbReference type="PANTHER" id="PTHR13061:SF29">
    <property type="entry name" value="GAMMA CARBONIC ANHYDRASE-LIKE 1, MITOCHONDRIAL-RELATED"/>
    <property type="match status" value="1"/>
</dbReference>
<gene>
    <name evidence="2" type="ORF">SteCoe_36162</name>
</gene>
<name>A0A1R2AQY7_9CILI</name>
<dbReference type="Proteomes" id="UP000187209">
    <property type="component" value="Unassembled WGS sequence"/>
</dbReference>
<dbReference type="CDD" id="cd04645">
    <property type="entry name" value="LbH_gamma_CA_like"/>
    <property type="match status" value="1"/>
</dbReference>
<comment type="caution">
    <text evidence="2">The sequence shown here is derived from an EMBL/GenBank/DDBJ whole genome shotgun (WGS) entry which is preliminary data.</text>
</comment>
<reference evidence="2 3" key="1">
    <citation type="submission" date="2016-11" db="EMBL/GenBank/DDBJ databases">
        <title>The macronuclear genome of Stentor coeruleus: a giant cell with tiny introns.</title>
        <authorList>
            <person name="Slabodnick M."/>
            <person name="Ruby J.G."/>
            <person name="Reiff S.B."/>
            <person name="Swart E.C."/>
            <person name="Gosai S."/>
            <person name="Prabakaran S."/>
            <person name="Witkowska E."/>
            <person name="Larue G.E."/>
            <person name="Fisher S."/>
            <person name="Freeman R.M."/>
            <person name="Gunawardena J."/>
            <person name="Chu W."/>
            <person name="Stover N.A."/>
            <person name="Gregory B.D."/>
            <person name="Nowacki M."/>
            <person name="Derisi J."/>
            <person name="Roy S.W."/>
            <person name="Marshall W.F."/>
            <person name="Sood P."/>
        </authorList>
    </citation>
    <scope>NUCLEOTIDE SEQUENCE [LARGE SCALE GENOMIC DNA]</scope>
    <source>
        <strain evidence="2">WM001</strain>
    </source>
</reference>
<dbReference type="EMBL" id="MPUH01001618">
    <property type="protein sequence ID" value="OMJ66855.1"/>
    <property type="molecule type" value="Genomic_DNA"/>
</dbReference>
<evidence type="ECO:0000313" key="3">
    <source>
        <dbReference type="Proteomes" id="UP000187209"/>
    </source>
</evidence>